<evidence type="ECO:0000313" key="3">
    <source>
        <dbReference type="EMBL" id="MBB5282179.1"/>
    </source>
</evidence>
<dbReference type="Proteomes" id="UP000557307">
    <property type="component" value="Unassembled WGS sequence"/>
</dbReference>
<dbReference type="Pfam" id="PF13699">
    <property type="entry name" value="eCIS_core"/>
    <property type="match status" value="1"/>
</dbReference>
<feature type="compositionally biased region" description="Basic and acidic residues" evidence="1">
    <location>
        <begin position="95"/>
        <end position="107"/>
    </location>
</feature>
<name>A0A840TR05_9BACT</name>
<sequence length="1124" mass="120944">MKTPDSKAKSSTLQRSESPFFHRRSEQSFFGATGAQAKLSVNEPGDAHEQEADAVAEQVTAPDREPLQTKPLAPLISRKVQRQEEESTSGGGEEVSPKTERQLDESKGGGSPLPTPVREDMEGRFGTDFNDVRIHTDSRAEQMNQDVGARAFAHGSDIYFNANEYNPATHEGKKLLAHELTHTVQQAEGSLQPKRIQRTETTPAPPATDQDTSDPNKFESTSGKGSVEKQADGKFKAIIPSLSVPTIKVPFTPAPLTFNYPAQREDTQRQIWDDHMTADTGLDAKIQDKIKAMNAPTVVSADPAAPPVYAFRLKTGGAVSQRSLVIGTVAGIKSRLARPYWNPNGATTFYDVDHQREMQLGGKNELGNLWLLESSANRSSGSNINNEKETKIQGLLAEARQQKFPELPHPSEGQKMPVQFTNVQGGLPIAGRPNENYDQPRAKDAAALDGLTPLTRPQMDELGLGDASQLSIFTNATGGRSFRVRDLDPNAATVTKPLNKKAGNVKLHTVTYTRGGGGTLNATFFDGNKKIAPITRDVPLRAMQGVPMAVYITDRELKSVLGETQIKFFSPVRFDDVFIDPDQGTIGRAKVLPDLPFLANGLTLELGFEGNDIFLEASLSGNEVKLPSPFKIYGGVIAVSLRSSGTLRASGSLSFGIKNVGEGTISGSVDSNGKFSVGGEFLFDRRLFDNARVAIAYTDGQLTVSGTIQIPRGKLRGIKQATATVTYSAGTLSASGNAELDIKGLQSGAMSLRYNQEELEVGGEFQLSNEIPRIRGGSVRVNVLKRGGDYEVSAAGTASIDLPGFTDTTLSVQYQNGTLLVESTLAYEKGIAKGNVRLGATNRAVDEAGNLTGEPGDRWIIYGRGSLTLRLTPWLQATATVSVAPNGEMEVSGTIGLPGTVDVFNRKEINERLFTFPTLEIPLFAIPVGPRSIGLVATIEGGIDFNAGFGPGKLEALSATVNYKPGQEDSITLNGHGKFVIPADASLRFFGRAGVGLSVGIASVSGNLELGGAVGIKGAAEAEVDVNWAQSTGITLDATGRIYVEPALKFDLNLVLVARALFLRKEWKKNLAQKEFGSGLRYGLEFPVHYEEGKPFDLTLDNVRVIRPEISIGEAMKRFGRELI</sequence>
<dbReference type="AlphaFoldDB" id="A0A840TR05"/>
<feature type="region of interest" description="Disordered" evidence="1">
    <location>
        <begin position="185"/>
        <end position="229"/>
    </location>
</feature>
<evidence type="ECO:0000259" key="2">
    <source>
        <dbReference type="Pfam" id="PF13699"/>
    </source>
</evidence>
<dbReference type="RefSeq" id="WP_184169850.1">
    <property type="nucleotide sequence ID" value="NZ_JACHGF010000001.1"/>
</dbReference>
<dbReference type="InterPro" id="IPR025295">
    <property type="entry name" value="eCIS_core_dom"/>
</dbReference>
<evidence type="ECO:0000256" key="1">
    <source>
        <dbReference type="SAM" id="MobiDB-lite"/>
    </source>
</evidence>
<organism evidence="3 4">
    <name type="scientific">Rhabdobacter roseus</name>
    <dbReference type="NCBI Taxonomy" id="1655419"/>
    <lineage>
        <taxon>Bacteria</taxon>
        <taxon>Pseudomonadati</taxon>
        <taxon>Bacteroidota</taxon>
        <taxon>Cytophagia</taxon>
        <taxon>Cytophagales</taxon>
        <taxon>Cytophagaceae</taxon>
        <taxon>Rhabdobacter</taxon>
    </lineage>
</organism>
<comment type="caution">
    <text evidence="3">The sequence shown here is derived from an EMBL/GenBank/DDBJ whole genome shotgun (WGS) entry which is preliminary data.</text>
</comment>
<gene>
    <name evidence="3" type="ORF">HNQ92_000300</name>
</gene>
<feature type="region of interest" description="Disordered" evidence="1">
    <location>
        <begin position="1"/>
        <end position="123"/>
    </location>
</feature>
<evidence type="ECO:0000313" key="4">
    <source>
        <dbReference type="Proteomes" id="UP000557307"/>
    </source>
</evidence>
<feature type="domain" description="eCIS core" evidence="2">
    <location>
        <begin position="112"/>
        <end position="189"/>
    </location>
</feature>
<keyword evidence="4" id="KW-1185">Reference proteome</keyword>
<accession>A0A840TR05</accession>
<proteinExistence type="predicted"/>
<protein>
    <submittedName>
        <fullName evidence="3">HSP20 family molecular chaperone IbpA</fullName>
    </submittedName>
</protein>
<reference evidence="3 4" key="1">
    <citation type="submission" date="2020-08" db="EMBL/GenBank/DDBJ databases">
        <title>Genomic Encyclopedia of Type Strains, Phase IV (KMG-IV): sequencing the most valuable type-strain genomes for metagenomic binning, comparative biology and taxonomic classification.</title>
        <authorList>
            <person name="Goeker M."/>
        </authorList>
    </citation>
    <scope>NUCLEOTIDE SEQUENCE [LARGE SCALE GENOMIC DNA]</scope>
    <source>
        <strain evidence="3 4">DSM 105074</strain>
    </source>
</reference>
<dbReference type="EMBL" id="JACHGF010000001">
    <property type="protein sequence ID" value="MBB5282179.1"/>
    <property type="molecule type" value="Genomic_DNA"/>
</dbReference>